<dbReference type="SMART" id="SM00062">
    <property type="entry name" value="PBPb"/>
    <property type="match status" value="1"/>
</dbReference>
<reference evidence="13 14" key="1">
    <citation type="submission" date="2019-09" db="EMBL/GenBank/DDBJ databases">
        <title>Genomes of Cryomorphaceae.</title>
        <authorList>
            <person name="Bowman J.P."/>
        </authorList>
    </citation>
    <scope>NUCLEOTIDE SEQUENCE [LARGE SCALE GENOMIC DNA]</scope>
    <source>
        <strain evidence="13 14">KCTC 52047</strain>
    </source>
</reference>
<keyword evidence="14" id="KW-1185">Reference proteome</keyword>
<evidence type="ECO:0000256" key="10">
    <source>
        <dbReference type="SAM" id="Phobius"/>
    </source>
</evidence>
<evidence type="ECO:0000313" key="13">
    <source>
        <dbReference type="EMBL" id="KAB1063730.1"/>
    </source>
</evidence>
<feature type="transmembrane region" description="Helical" evidence="10">
    <location>
        <begin position="205"/>
        <end position="226"/>
    </location>
</feature>
<dbReference type="OrthoDB" id="9799090at2"/>
<evidence type="ECO:0000256" key="11">
    <source>
        <dbReference type="SAM" id="SignalP"/>
    </source>
</evidence>
<dbReference type="AlphaFoldDB" id="A0A6N6M606"/>
<accession>A0A6N6M606</accession>
<dbReference type="SUPFAM" id="SSF53850">
    <property type="entry name" value="Periplasmic binding protein-like II"/>
    <property type="match status" value="1"/>
</dbReference>
<evidence type="ECO:0000259" key="12">
    <source>
        <dbReference type="SMART" id="SM00062"/>
    </source>
</evidence>
<protein>
    <submittedName>
        <fullName evidence="13">Transporter substrate-binding domain-containing protein</fullName>
    </submittedName>
</protein>
<dbReference type="Proteomes" id="UP000435357">
    <property type="component" value="Unassembled WGS sequence"/>
</dbReference>
<dbReference type="RefSeq" id="WP_151168473.1">
    <property type="nucleotide sequence ID" value="NZ_WACR01000007.1"/>
</dbReference>
<dbReference type="PANTHER" id="PTHR18966">
    <property type="entry name" value="IONOTROPIC GLUTAMATE RECEPTOR"/>
    <property type="match status" value="1"/>
</dbReference>
<dbReference type="InterPro" id="IPR001638">
    <property type="entry name" value="Solute-binding_3/MltF_N"/>
</dbReference>
<gene>
    <name evidence="13" type="ORF">F3059_09180</name>
</gene>
<keyword evidence="4 10" id="KW-1133">Transmembrane helix</keyword>
<name>A0A6N6M606_9FLAO</name>
<dbReference type="InterPro" id="IPR015683">
    <property type="entry name" value="Ionotropic_Glu_rcpt"/>
</dbReference>
<keyword evidence="11" id="KW-0732">Signal</keyword>
<dbReference type="GO" id="GO:0016020">
    <property type="term" value="C:membrane"/>
    <property type="evidence" value="ECO:0007669"/>
    <property type="project" value="UniProtKB-SubCell"/>
</dbReference>
<keyword evidence="6 10" id="KW-0472">Membrane</keyword>
<feature type="domain" description="Solute-binding protein family 3/N-terminal" evidence="12">
    <location>
        <begin position="33"/>
        <end position="352"/>
    </location>
</feature>
<evidence type="ECO:0000256" key="2">
    <source>
        <dbReference type="ARBA" id="ARBA00022448"/>
    </source>
</evidence>
<evidence type="ECO:0000256" key="5">
    <source>
        <dbReference type="ARBA" id="ARBA00023065"/>
    </source>
</evidence>
<feature type="transmembrane region" description="Helical" evidence="10">
    <location>
        <begin position="141"/>
        <end position="162"/>
    </location>
</feature>
<dbReference type="Pfam" id="PF00060">
    <property type="entry name" value="Lig_chan"/>
    <property type="match status" value="1"/>
</dbReference>
<dbReference type="Gene3D" id="1.10.287.70">
    <property type="match status" value="1"/>
</dbReference>
<keyword evidence="9" id="KW-0407">Ion channel</keyword>
<evidence type="ECO:0000256" key="9">
    <source>
        <dbReference type="ARBA" id="ARBA00023303"/>
    </source>
</evidence>
<keyword evidence="5" id="KW-0406">Ion transport</keyword>
<evidence type="ECO:0000256" key="1">
    <source>
        <dbReference type="ARBA" id="ARBA00004141"/>
    </source>
</evidence>
<evidence type="ECO:0000256" key="7">
    <source>
        <dbReference type="ARBA" id="ARBA00023170"/>
    </source>
</evidence>
<evidence type="ECO:0000256" key="8">
    <source>
        <dbReference type="ARBA" id="ARBA00023180"/>
    </source>
</evidence>
<keyword evidence="8" id="KW-0325">Glycoprotein</keyword>
<organism evidence="13 14">
    <name type="scientific">Salibacter halophilus</name>
    <dbReference type="NCBI Taxonomy" id="1803916"/>
    <lineage>
        <taxon>Bacteria</taxon>
        <taxon>Pseudomonadati</taxon>
        <taxon>Bacteroidota</taxon>
        <taxon>Flavobacteriia</taxon>
        <taxon>Flavobacteriales</taxon>
        <taxon>Salibacteraceae</taxon>
        <taxon>Salibacter</taxon>
    </lineage>
</organism>
<dbReference type="InterPro" id="IPR001320">
    <property type="entry name" value="Iontro_rcpt_C"/>
</dbReference>
<evidence type="ECO:0000313" key="14">
    <source>
        <dbReference type="Proteomes" id="UP000435357"/>
    </source>
</evidence>
<keyword evidence="3 10" id="KW-0812">Transmembrane</keyword>
<feature type="chain" id="PRO_5027105764" evidence="11">
    <location>
        <begin position="22"/>
        <end position="354"/>
    </location>
</feature>
<comment type="subcellular location">
    <subcellularLocation>
        <location evidence="1">Membrane</location>
        <topology evidence="1">Multi-pass membrane protein</topology>
    </subcellularLocation>
</comment>
<sequence length="354" mass="39707">MKIFKLLLIPLLAIFSTVGFSQEADSLNSKKQTIKVGIKPAPPFVYEEQGTIQGLSVELWQLVDGQLGSEYEYVKYETIDELIDATANGEVDLSINPVTVTSQRMQKLDFSQPYYISSTTLAQRDENEMLKMIKNLFSADFFSATLVLVVVIFIFGLLIWVFEKGKNEEFRKGSKGIGDGFWWSAVTMTTVGYGDKAPRTFGGRIIGFIWMFAAIILISGLTASIASSLTVQSLDAQIQNFSDLKKFSVGTVKNTSTSKTLTQNGVSFEEYANVESGLEALKNDELDFFVYDKPILNHFIKTNGYNDELVIVDKTLKTDYYSFMFPKGSELRSTLDPIIVEQIKSPQWEVEMAK</sequence>
<dbReference type="Gene3D" id="3.40.190.10">
    <property type="entry name" value="Periplasmic binding protein-like II"/>
    <property type="match status" value="2"/>
</dbReference>
<evidence type="ECO:0000256" key="4">
    <source>
        <dbReference type="ARBA" id="ARBA00022989"/>
    </source>
</evidence>
<dbReference type="GO" id="GO:0015276">
    <property type="term" value="F:ligand-gated monoatomic ion channel activity"/>
    <property type="evidence" value="ECO:0007669"/>
    <property type="project" value="InterPro"/>
</dbReference>
<dbReference type="SUPFAM" id="SSF81324">
    <property type="entry name" value="Voltage-gated potassium channels"/>
    <property type="match status" value="1"/>
</dbReference>
<dbReference type="EMBL" id="WACR01000007">
    <property type="protein sequence ID" value="KAB1063730.1"/>
    <property type="molecule type" value="Genomic_DNA"/>
</dbReference>
<feature type="signal peptide" evidence="11">
    <location>
        <begin position="1"/>
        <end position="21"/>
    </location>
</feature>
<comment type="caution">
    <text evidence="13">The sequence shown here is derived from an EMBL/GenBank/DDBJ whole genome shotgun (WGS) entry which is preliminary data.</text>
</comment>
<dbReference type="Pfam" id="PF00497">
    <property type="entry name" value="SBP_bac_3"/>
    <property type="match status" value="1"/>
</dbReference>
<keyword evidence="2" id="KW-0813">Transport</keyword>
<evidence type="ECO:0000256" key="6">
    <source>
        <dbReference type="ARBA" id="ARBA00023136"/>
    </source>
</evidence>
<keyword evidence="7" id="KW-0675">Receptor</keyword>
<dbReference type="Gene3D" id="1.20.5.110">
    <property type="match status" value="1"/>
</dbReference>
<evidence type="ECO:0000256" key="3">
    <source>
        <dbReference type="ARBA" id="ARBA00022692"/>
    </source>
</evidence>
<proteinExistence type="predicted"/>